<dbReference type="AlphaFoldDB" id="A0A412IHW1"/>
<dbReference type="Proteomes" id="UP000283341">
    <property type="component" value="Unassembled WGS sequence"/>
</dbReference>
<proteinExistence type="predicted"/>
<feature type="transmembrane region" description="Helical" evidence="1">
    <location>
        <begin position="369"/>
        <end position="386"/>
    </location>
</feature>
<evidence type="ECO:0000313" key="4">
    <source>
        <dbReference type="Proteomes" id="UP000283341"/>
    </source>
</evidence>
<comment type="caution">
    <text evidence="3">The sequence shown here is derived from an EMBL/GenBank/DDBJ whole genome shotgun (WGS) entry which is preliminary data.</text>
</comment>
<organism evidence="3 4">
    <name type="scientific">Bacteroides cellulosilyticus</name>
    <dbReference type="NCBI Taxonomy" id="246787"/>
    <lineage>
        <taxon>Bacteria</taxon>
        <taxon>Pseudomonadati</taxon>
        <taxon>Bacteroidota</taxon>
        <taxon>Bacteroidia</taxon>
        <taxon>Bacteroidales</taxon>
        <taxon>Bacteroidaceae</taxon>
        <taxon>Bacteroides</taxon>
    </lineage>
</organism>
<keyword evidence="1" id="KW-1133">Transmembrane helix</keyword>
<feature type="transmembrane region" description="Helical" evidence="1">
    <location>
        <begin position="224"/>
        <end position="244"/>
    </location>
</feature>
<reference evidence="3 4" key="1">
    <citation type="submission" date="2018-08" db="EMBL/GenBank/DDBJ databases">
        <title>A genome reference for cultivated species of the human gut microbiota.</title>
        <authorList>
            <person name="Zou Y."/>
            <person name="Xue W."/>
            <person name="Luo G."/>
        </authorList>
    </citation>
    <scope>NUCLEOTIDE SEQUENCE [LARGE SCALE GENOMIC DNA]</scope>
    <source>
        <strain evidence="3 4">AF22-3AC</strain>
    </source>
</reference>
<dbReference type="Proteomes" id="UP001221924">
    <property type="component" value="Unassembled WGS sequence"/>
</dbReference>
<evidence type="ECO:0000313" key="3">
    <source>
        <dbReference type="EMBL" id="RGS36799.1"/>
    </source>
</evidence>
<sequence length="398" mass="45965">MDDFIVTIINSFLYVVTFIYVYSKHRTISVGVFLMFMYATISLFCVINYNASSHFWHFSFFSFLYLYIVILIFMKPFMKNRFVIHENPLSSYNIYRTIAKVYIALAIFSSIVYFPIALDSLRSSDLADIYEVAHEEKEGNLFSKFTNLFFHVRYLGMVLFFSFLAKEKQSKIFLFLLGIAAFLPVILATISLASRGGMVALFANFAIVYLMMKDILPKYVKRTLIIAVSIIIPLILIYFIAVTVSRFEESSLNIDAGESMMYYLGHSMLTFNYGVMDTIQNYANGAYMFDCSSLKDIRFGTHFGTNFITFVGVLYLDFGLVGTVLVAIIFCSYFCKIGRRRYLDIPDIYLLLTYSMLIFNGVFVLGRGYGIQLLEAWIIYFLLKFIQRATIGRMHLRA</sequence>
<reference evidence="2" key="2">
    <citation type="submission" date="2023-03" db="EMBL/GenBank/DDBJ databases">
        <title>DFI Biobank Strains.</title>
        <authorList>
            <person name="Mostad J."/>
            <person name="Paddock L."/>
            <person name="Medina S."/>
            <person name="Waligurski E."/>
            <person name="Barat B."/>
            <person name="Smith R."/>
            <person name="Burgo V."/>
            <person name="Metcalfe C."/>
            <person name="Woodson C."/>
            <person name="Sundararajan A."/>
            <person name="Ramaswamy R."/>
            <person name="Lin H."/>
            <person name="Pamer E.G."/>
        </authorList>
    </citation>
    <scope>NUCLEOTIDE SEQUENCE</scope>
    <source>
        <strain evidence="2">DFI.9.5</strain>
    </source>
</reference>
<accession>A0A412IHW1</accession>
<dbReference type="NCBIfam" id="TIGR04370">
    <property type="entry name" value="glyco_rpt_poly"/>
    <property type="match status" value="1"/>
</dbReference>
<feature type="transmembrane region" description="Helical" evidence="1">
    <location>
        <begin position="172"/>
        <end position="190"/>
    </location>
</feature>
<feature type="transmembrane region" description="Helical" evidence="1">
    <location>
        <begin position="30"/>
        <end position="49"/>
    </location>
</feature>
<gene>
    <name evidence="3" type="ORF">DWX97_11615</name>
    <name evidence="2" type="ORF">PZH42_11995</name>
</gene>
<dbReference type="GO" id="GO:0016874">
    <property type="term" value="F:ligase activity"/>
    <property type="evidence" value="ECO:0007669"/>
    <property type="project" value="UniProtKB-KW"/>
</dbReference>
<feature type="transmembrane region" description="Helical" evidence="1">
    <location>
        <begin position="307"/>
        <end position="335"/>
    </location>
</feature>
<keyword evidence="1" id="KW-0812">Transmembrane</keyword>
<feature type="transmembrane region" description="Helical" evidence="1">
    <location>
        <begin position="148"/>
        <end position="165"/>
    </location>
</feature>
<feature type="transmembrane region" description="Helical" evidence="1">
    <location>
        <begin position="196"/>
        <end position="212"/>
    </location>
</feature>
<dbReference type="EMBL" id="QRVJ01000008">
    <property type="protein sequence ID" value="RGS36799.1"/>
    <property type="molecule type" value="Genomic_DNA"/>
</dbReference>
<protein>
    <submittedName>
        <fullName evidence="2">O-antigen ligase</fullName>
    </submittedName>
    <submittedName>
        <fullName evidence="3">Oligosaccharide repeat unit polymerase</fullName>
    </submittedName>
</protein>
<keyword evidence="1" id="KW-0472">Membrane</keyword>
<keyword evidence="2" id="KW-0436">Ligase</keyword>
<name>A0A412IHW1_9BACE</name>
<feature type="transmembrane region" description="Helical" evidence="1">
    <location>
        <begin position="347"/>
        <end position="363"/>
    </location>
</feature>
<feature type="transmembrane region" description="Helical" evidence="1">
    <location>
        <begin position="55"/>
        <end position="74"/>
    </location>
</feature>
<feature type="transmembrane region" description="Helical" evidence="1">
    <location>
        <begin position="94"/>
        <end position="116"/>
    </location>
</feature>
<dbReference type="RefSeq" id="WP_118402561.1">
    <property type="nucleotide sequence ID" value="NZ_CAXKYC010000010.1"/>
</dbReference>
<evidence type="ECO:0000313" key="2">
    <source>
        <dbReference type="EMBL" id="MDE8694824.1"/>
    </source>
</evidence>
<dbReference type="EMBL" id="JARFID010000009">
    <property type="protein sequence ID" value="MDE8694824.1"/>
    <property type="molecule type" value="Genomic_DNA"/>
</dbReference>
<evidence type="ECO:0000256" key="1">
    <source>
        <dbReference type="SAM" id="Phobius"/>
    </source>
</evidence>
<feature type="transmembrane region" description="Helical" evidence="1">
    <location>
        <begin position="6"/>
        <end position="23"/>
    </location>
</feature>